<evidence type="ECO:0000256" key="7">
    <source>
        <dbReference type="ARBA" id="ARBA00023242"/>
    </source>
</evidence>
<dbReference type="GO" id="GO:0030688">
    <property type="term" value="C:preribosome, small subunit precursor"/>
    <property type="evidence" value="ECO:0007669"/>
    <property type="project" value="EnsemblFungi"/>
</dbReference>
<dbReference type="InterPro" id="IPR013562">
    <property type="entry name" value="TmcA/NAT10_N"/>
</dbReference>
<keyword evidence="2 9" id="KW-0698">rRNA processing</keyword>
<feature type="domain" description="Possible tRNA binding" evidence="14">
    <location>
        <begin position="704"/>
        <end position="941"/>
    </location>
</feature>
<dbReference type="STRING" id="396776.A0A0J8S2W3"/>
<sequence length="998" mass="110834">MPRKAIDSRIPALIRNGVQEKKRSFFVVVGDRAKDVIVHLHYIMSSVDVKQNKSVLWAYKKDLLGFTSHRKKREAKIKKEIKRGIRDPNTEDPFELFVTLNQIRYVYYKETDKILGNTYGMCILQDFEALTPNLLARTIETVEGGGLVVLLLKGMKSLKQLYTLSMDIHSRYRTEAHDDVVARFNERFILSLGSCNSCLVVDDELNVLPISGGKDVKQLPPVDSTADSNSPARKELQSIKDKLADTQPVGSLVTLAKTVDQAKALLTFVDAIAEKTLRSTVALTAARGRGKSAALGVAIAAAIAHGYSNIFITSPSPENLKTLFEFVFKGFDALGYLDHVDYTILQSTNPAFNKAILREQSRGGMKSANDDTDIADRSTGKSVKKSESQNIGGRSLREITLSEPIRYAQGDAVEKWLNKLLCLDATLPRSKMNTQGCPHPSQCELLYVNRDTLFSFHPVSEKFLQQMMALYVASHYKNSPNDLQLMSDAPAHQLFVLVPPVEENASKLPEPLCVIQVALEGQISKQSVLNGLSRGQRAGGDLIPWLVSQQFQDEEFAGLSGARVVRIATNPDYLNMGYGSRALELLVDFYEGKFASLSEDDDLPSDEMVRVTDAELENANLLDDNIHVRDIRSMPPLFGKLSERKPDSLDYVGVSYGLTGPLHKFWKRASFAPVYLRQTPNDLTGEHSCVMLRTLSTGANDTSWLGAYVSDFHKRFLSLLSYQFRDFSSVLSLSIGESANAISKIDPSTKLVPLTKSDLDASFSPFDLKRLDSYANNLLDYHVILDMVPTIASFYFSGRLSPSVNLSGVQQSILLAIGLQRKTFDDVEKELNVAASQLMAMFIKIIRKVSTYFRSLVEGAVAESLPPADVGVAPKDATGVHDDEIIDQRFKPLDVELDQELKEGGQEIDKELREKQRALIDALPLDQYEIDNGAAAWDDAEKQVRASVGKNGNVPTVSVKSSKPAKRKAGETAREIYEKEISSKERKKIKRGTEGRRK</sequence>
<dbReference type="Pfam" id="PF13718">
    <property type="entry name" value="GNAT_acetyltr_2"/>
    <property type="match status" value="1"/>
</dbReference>
<dbReference type="GO" id="GO:1904812">
    <property type="term" value="P:rRNA acetylation involved in maturation of SSU-rRNA"/>
    <property type="evidence" value="ECO:0007669"/>
    <property type="project" value="EnsemblFungi"/>
</dbReference>
<feature type="binding site" evidence="9">
    <location>
        <position position="406"/>
    </location>
    <ligand>
        <name>ATP</name>
        <dbReference type="ChEBI" id="CHEBI:30616"/>
    </ligand>
</feature>
<dbReference type="PANTHER" id="PTHR10925">
    <property type="entry name" value="N-ACETYLTRANSFERASE 10"/>
    <property type="match status" value="1"/>
</dbReference>
<name>A0A0J8S2W3_COCIT</name>
<evidence type="ECO:0000259" key="12">
    <source>
        <dbReference type="Pfam" id="PF08351"/>
    </source>
</evidence>
<dbReference type="GO" id="GO:0016556">
    <property type="term" value="P:mRNA modification"/>
    <property type="evidence" value="ECO:0007669"/>
    <property type="project" value="EnsemblFungi"/>
</dbReference>
<dbReference type="GO" id="GO:0051391">
    <property type="term" value="P:tRNA acetylation"/>
    <property type="evidence" value="ECO:0007669"/>
    <property type="project" value="UniProtKB-UniRule"/>
</dbReference>
<keyword evidence="6 9" id="KW-0067">ATP-binding</keyword>
<evidence type="ECO:0000313" key="15">
    <source>
        <dbReference type="EMBL" id="KMU91745.1"/>
    </source>
</evidence>
<keyword evidence="4 9" id="KW-0819">tRNA processing</keyword>
<dbReference type="Gene3D" id="3.40.50.300">
    <property type="entry name" value="P-loop containing nucleotide triphosphate hydrolases"/>
    <property type="match status" value="1"/>
</dbReference>
<dbReference type="Proteomes" id="UP000054563">
    <property type="component" value="Unassembled WGS sequence"/>
</dbReference>
<dbReference type="InterPro" id="IPR032672">
    <property type="entry name" value="TmcA/NAT10/Kre33"/>
</dbReference>
<feature type="domain" description="TcmA/NAT10 helicase" evidence="11">
    <location>
        <begin position="283"/>
        <end position="342"/>
    </location>
</feature>
<dbReference type="GO" id="GO:0051392">
    <property type="term" value="F:tRNA cytidine N4-acetyltransferase activity"/>
    <property type="evidence" value="ECO:0007669"/>
    <property type="project" value="RHEA"/>
</dbReference>
<comment type="similarity">
    <text evidence="9">Belongs to the RNA cytidine acetyltransferase family. NAT10 subfamily.</text>
</comment>
<dbReference type="Pfam" id="PF05127">
    <property type="entry name" value="NAT10_TcmA_helicase"/>
    <property type="match status" value="2"/>
</dbReference>
<evidence type="ECO:0000256" key="10">
    <source>
        <dbReference type="SAM" id="MobiDB-lite"/>
    </source>
</evidence>
<evidence type="ECO:0000259" key="14">
    <source>
        <dbReference type="Pfam" id="PF13725"/>
    </source>
</evidence>
<evidence type="ECO:0000259" key="11">
    <source>
        <dbReference type="Pfam" id="PF05127"/>
    </source>
</evidence>
<feature type="domain" description="TcmA/NAT10 helicase" evidence="11">
    <location>
        <begin position="392"/>
        <end position="424"/>
    </location>
</feature>
<evidence type="ECO:0000256" key="9">
    <source>
        <dbReference type="HAMAP-Rule" id="MF_03211"/>
    </source>
</evidence>
<gene>
    <name evidence="9" type="primary">NAT10</name>
    <name evidence="15" type="ORF">CIHG_09552</name>
</gene>
<evidence type="ECO:0000256" key="5">
    <source>
        <dbReference type="ARBA" id="ARBA00022741"/>
    </source>
</evidence>
<keyword evidence="7 9" id="KW-0539">Nucleus</keyword>
<dbReference type="Pfam" id="PF08351">
    <property type="entry name" value="TmcA_N"/>
    <property type="match status" value="1"/>
</dbReference>
<dbReference type="GO" id="GO:0005524">
    <property type="term" value="F:ATP binding"/>
    <property type="evidence" value="ECO:0007669"/>
    <property type="project" value="UniProtKB-UniRule"/>
</dbReference>
<evidence type="ECO:0000256" key="4">
    <source>
        <dbReference type="ARBA" id="ARBA00022694"/>
    </source>
</evidence>
<dbReference type="EMBL" id="DS017042">
    <property type="protein sequence ID" value="KMU91745.1"/>
    <property type="molecule type" value="Genomic_DNA"/>
</dbReference>
<dbReference type="GO" id="GO:1990883">
    <property type="term" value="F:18S rRNA cytidine N-acetyltransferase activity"/>
    <property type="evidence" value="ECO:0007669"/>
    <property type="project" value="EnsemblFungi"/>
</dbReference>
<feature type="domain" description="TmcA/NAT10 N-terminal" evidence="12">
    <location>
        <begin position="9"/>
        <end position="202"/>
    </location>
</feature>
<dbReference type="Gene3D" id="3.40.630.30">
    <property type="match status" value="1"/>
</dbReference>
<dbReference type="GO" id="GO:0030515">
    <property type="term" value="F:snoRNA binding"/>
    <property type="evidence" value="ECO:0007669"/>
    <property type="project" value="EnsemblFungi"/>
</dbReference>
<dbReference type="FunFam" id="3.40.50.11040:FF:000002">
    <property type="entry name" value="RNA cytidine acetyltransferase"/>
    <property type="match status" value="1"/>
</dbReference>
<feature type="binding site" evidence="9">
    <location>
        <begin position="288"/>
        <end position="297"/>
    </location>
    <ligand>
        <name>ATP</name>
        <dbReference type="ChEBI" id="CHEBI:30616"/>
    </ligand>
</feature>
<evidence type="ECO:0000256" key="8">
    <source>
        <dbReference type="ARBA" id="ARBA00023315"/>
    </source>
</evidence>
<dbReference type="GO" id="GO:0000049">
    <property type="term" value="F:tRNA binding"/>
    <property type="evidence" value="ECO:0007669"/>
    <property type="project" value="EnsemblFungi"/>
</dbReference>
<reference evidence="16" key="1">
    <citation type="journal article" date="2010" name="Genome Res.">
        <title>Population genomic sequencing of Coccidioides fungi reveals recent hybridization and transposon control.</title>
        <authorList>
            <person name="Neafsey D.E."/>
            <person name="Barker B.M."/>
            <person name="Sharpton T.J."/>
            <person name="Stajich J.E."/>
            <person name="Park D.J."/>
            <person name="Whiston E."/>
            <person name="Hung C.-Y."/>
            <person name="McMahan C."/>
            <person name="White J."/>
            <person name="Sykes S."/>
            <person name="Heiman D."/>
            <person name="Young S."/>
            <person name="Zeng Q."/>
            <person name="Abouelleil A."/>
            <person name="Aftuck L."/>
            <person name="Bessette D."/>
            <person name="Brown A."/>
            <person name="FitzGerald M."/>
            <person name="Lui A."/>
            <person name="Macdonald J.P."/>
            <person name="Priest M."/>
            <person name="Orbach M.J."/>
            <person name="Galgiani J.N."/>
            <person name="Kirkland T.N."/>
            <person name="Cole G.T."/>
            <person name="Birren B.W."/>
            <person name="Henn M.R."/>
            <person name="Taylor J.W."/>
            <person name="Rounsley S.D."/>
        </authorList>
    </citation>
    <scope>NUCLEOTIDE SEQUENCE [LARGE SCALE GENOMIC DNA]</scope>
    <source>
        <strain evidence="16">H538.4</strain>
    </source>
</reference>
<proteinExistence type="inferred from homology"/>
<feature type="compositionally biased region" description="Basic and acidic residues" evidence="10">
    <location>
        <begin position="968"/>
        <end position="984"/>
    </location>
</feature>
<evidence type="ECO:0000256" key="6">
    <source>
        <dbReference type="ARBA" id="ARBA00022840"/>
    </source>
</evidence>
<dbReference type="eggNOG" id="KOG2036">
    <property type="taxonomic scope" value="Eukaryota"/>
</dbReference>
<evidence type="ECO:0000313" key="16">
    <source>
        <dbReference type="Proteomes" id="UP000054563"/>
    </source>
</evidence>
<dbReference type="AlphaFoldDB" id="A0A0J8S2W3"/>
<keyword evidence="5 9" id="KW-0547">Nucleotide-binding</keyword>
<feature type="region of interest" description="Disordered" evidence="10">
    <location>
        <begin position="946"/>
        <end position="998"/>
    </location>
</feature>
<dbReference type="InterPro" id="IPR027417">
    <property type="entry name" value="P-loop_NTPase"/>
</dbReference>
<dbReference type="InterPro" id="IPR027992">
    <property type="entry name" value="tRNA_bind_dom"/>
</dbReference>
<comment type="subunit">
    <text evidence="9">Interacts with TAN1.</text>
</comment>
<dbReference type="EC" id="2.3.1.-" evidence="9"/>
<feature type="domain" description="N-acetyltransferase" evidence="13">
    <location>
        <begin position="466"/>
        <end position="695"/>
    </location>
</feature>
<feature type="binding site" evidence="9">
    <location>
        <begin position="567"/>
        <end position="569"/>
    </location>
    <ligand>
        <name>acetyl-CoA</name>
        <dbReference type="ChEBI" id="CHEBI:57288"/>
    </ligand>
</feature>
<dbReference type="Pfam" id="PF13725">
    <property type="entry name" value="tRNA_bind_2"/>
    <property type="match status" value="1"/>
</dbReference>
<dbReference type="InterPro" id="IPR007807">
    <property type="entry name" value="TcmA/NAT10_helicase"/>
</dbReference>
<keyword evidence="8 9" id="KW-0012">Acyltransferase</keyword>
<comment type="function">
    <text evidence="9">RNA cytidine acetyltransferase with specificity toward both 18S rRNA and tRNAs. Catalyzes the formation of N(4)-acetylcytidine (ac4C) in 18S rRNA. Required for early nucleolar cleavages of precursor rRNA at sites A0, A1 and A2 during 18S rRNA synthesis. Catalyzes the formation of ac4C in serine and leucine tRNAs. Requires the tRNA-binding adapter protein TAN1 for full tRNA acetyltransferase activity but not for 18S rRNA acetylation.</text>
</comment>
<feature type="region of interest" description="Disordered" evidence="10">
    <location>
        <begin position="363"/>
        <end position="391"/>
    </location>
</feature>
<keyword evidence="3 9" id="KW-0808">Transferase</keyword>
<dbReference type="Gene3D" id="3.40.50.11040">
    <property type="match status" value="1"/>
</dbReference>
<dbReference type="GO" id="GO:0032040">
    <property type="term" value="C:small-subunit processome"/>
    <property type="evidence" value="ECO:0007669"/>
    <property type="project" value="EnsemblFungi"/>
</dbReference>
<feature type="binding site" evidence="9">
    <location>
        <position position="668"/>
    </location>
    <ligand>
        <name>acetyl-CoA</name>
        <dbReference type="ChEBI" id="CHEBI:57288"/>
    </ligand>
</feature>
<comment type="catalytic activity">
    <reaction evidence="9">
        <text>a cytidine in tRNA + acetyl-CoA + ATP + H2O = an N(4)-acetylcytidine in tRNA + ADP + phosphate + CoA + H(+)</text>
        <dbReference type="Rhea" id="RHEA:53876"/>
        <dbReference type="Rhea" id="RHEA-COMP:13670"/>
        <dbReference type="Rhea" id="RHEA-COMP:13671"/>
        <dbReference type="ChEBI" id="CHEBI:15377"/>
        <dbReference type="ChEBI" id="CHEBI:15378"/>
        <dbReference type="ChEBI" id="CHEBI:30616"/>
        <dbReference type="ChEBI" id="CHEBI:43474"/>
        <dbReference type="ChEBI" id="CHEBI:57287"/>
        <dbReference type="ChEBI" id="CHEBI:57288"/>
        <dbReference type="ChEBI" id="CHEBI:74900"/>
        <dbReference type="ChEBI" id="CHEBI:82748"/>
        <dbReference type="ChEBI" id="CHEBI:456216"/>
    </reaction>
</comment>
<comment type="subcellular location">
    <subcellularLocation>
        <location evidence="1 9">Nucleus</location>
        <location evidence="1 9">Nucleolus</location>
    </subcellularLocation>
</comment>
<organism evidence="15 16">
    <name type="scientific">Coccidioides immitis H538.4</name>
    <dbReference type="NCBI Taxonomy" id="396776"/>
    <lineage>
        <taxon>Eukaryota</taxon>
        <taxon>Fungi</taxon>
        <taxon>Dikarya</taxon>
        <taxon>Ascomycota</taxon>
        <taxon>Pezizomycotina</taxon>
        <taxon>Eurotiomycetes</taxon>
        <taxon>Eurotiomycetidae</taxon>
        <taxon>Onygenales</taxon>
        <taxon>Onygenaceae</taxon>
        <taxon>Coccidioides</taxon>
    </lineage>
</organism>
<dbReference type="PANTHER" id="PTHR10925:SF5">
    <property type="entry name" value="RNA CYTIDINE ACETYLTRANSFERASE"/>
    <property type="match status" value="1"/>
</dbReference>
<accession>A0A0J8S2W3</accession>
<dbReference type="InterPro" id="IPR033688">
    <property type="entry name" value="NAT10"/>
</dbReference>
<evidence type="ECO:0000256" key="3">
    <source>
        <dbReference type="ARBA" id="ARBA00022679"/>
    </source>
</evidence>
<evidence type="ECO:0000256" key="2">
    <source>
        <dbReference type="ARBA" id="ARBA00022552"/>
    </source>
</evidence>
<comment type="catalytic activity">
    <reaction evidence="9">
        <text>a cytidine in 18S rRNA + acetyl-CoA + ATP + H2O = an N(4)-acetylcytidine in 18S rRNA + ADP + phosphate + CoA + H(+)</text>
        <dbReference type="Rhea" id="RHEA:51424"/>
        <dbReference type="Rhea" id="RHEA-COMP:13575"/>
        <dbReference type="Rhea" id="RHEA-COMP:13576"/>
        <dbReference type="ChEBI" id="CHEBI:15377"/>
        <dbReference type="ChEBI" id="CHEBI:15378"/>
        <dbReference type="ChEBI" id="CHEBI:30616"/>
        <dbReference type="ChEBI" id="CHEBI:43474"/>
        <dbReference type="ChEBI" id="CHEBI:57287"/>
        <dbReference type="ChEBI" id="CHEBI:57288"/>
        <dbReference type="ChEBI" id="CHEBI:74900"/>
        <dbReference type="ChEBI" id="CHEBI:82748"/>
        <dbReference type="ChEBI" id="CHEBI:456216"/>
    </reaction>
</comment>
<dbReference type="HAMAP" id="MF_03211">
    <property type="entry name" value="RNA_acetyltr_Nat10"/>
    <property type="match status" value="1"/>
</dbReference>
<protein>
    <recommendedName>
        <fullName evidence="9">RNA cytidine acetyltransferase</fullName>
        <ecNumber evidence="9">2.3.1.-</ecNumber>
    </recommendedName>
    <alternativeName>
        <fullName evidence="9">18S rRNA cytosine acetyltransferase</fullName>
    </alternativeName>
</protein>
<dbReference type="OrthoDB" id="10067491at2759"/>
<feature type="compositionally biased region" description="Basic and acidic residues" evidence="10">
    <location>
        <begin position="374"/>
        <end position="387"/>
    </location>
</feature>
<evidence type="ECO:0000259" key="13">
    <source>
        <dbReference type="Pfam" id="PF13718"/>
    </source>
</evidence>
<dbReference type="InterPro" id="IPR000182">
    <property type="entry name" value="GNAT_dom"/>
</dbReference>
<feature type="binding site" evidence="9">
    <location>
        <begin position="574"/>
        <end position="580"/>
    </location>
    <ligand>
        <name>acetyl-CoA</name>
        <dbReference type="ChEBI" id="CHEBI:57288"/>
    </ligand>
</feature>
<dbReference type="VEuPathDB" id="FungiDB:CIHG_09552"/>
<dbReference type="GO" id="GO:0030686">
    <property type="term" value="C:90S preribosome"/>
    <property type="evidence" value="ECO:0007669"/>
    <property type="project" value="TreeGrafter"/>
</dbReference>
<evidence type="ECO:0000256" key="1">
    <source>
        <dbReference type="ARBA" id="ARBA00004604"/>
    </source>
</evidence>